<feature type="site" description="Important for catalytic activity" evidence="1">
    <location>
        <position position="201"/>
    </location>
</feature>
<reference evidence="2 3" key="1">
    <citation type="journal article" date="2016" name="Microb. Cell Fact.">
        <title>Dissection of exopolysaccharide biosynthesis in Kozakia baliensis.</title>
        <authorList>
            <person name="Brandt J.U."/>
            <person name="Jakob F."/>
            <person name="Behr J."/>
            <person name="Geissler A.J."/>
            <person name="Vogel R.F."/>
        </authorList>
    </citation>
    <scope>NUCLEOTIDE SEQUENCE [LARGE SCALE GENOMIC DNA]</scope>
    <source>
        <strain evidence="2 3">DSM 14400</strain>
    </source>
</reference>
<dbReference type="Gene3D" id="3.30.160.60">
    <property type="entry name" value="Classic Zinc Finger"/>
    <property type="match status" value="1"/>
</dbReference>
<dbReference type="GO" id="GO:0008932">
    <property type="term" value="F:lytic endotransglycosylase activity"/>
    <property type="evidence" value="ECO:0007669"/>
    <property type="project" value="UniProtKB-UniRule"/>
</dbReference>
<dbReference type="NCBIfam" id="TIGR00247">
    <property type="entry name" value="endolytic transglycosylase MltG"/>
    <property type="match status" value="1"/>
</dbReference>
<dbReference type="CDD" id="cd08010">
    <property type="entry name" value="MltG_like"/>
    <property type="match status" value="1"/>
</dbReference>
<keyword evidence="1" id="KW-1133">Transmembrane helix</keyword>
<dbReference type="eggNOG" id="COG1559">
    <property type="taxonomic scope" value="Bacteria"/>
</dbReference>
<dbReference type="AlphaFoldDB" id="A0A1D8UUB0"/>
<keyword evidence="1" id="KW-0961">Cell wall biogenesis/degradation</keyword>
<evidence type="ECO:0000313" key="2">
    <source>
        <dbReference type="EMBL" id="AOX17234.1"/>
    </source>
</evidence>
<gene>
    <name evidence="1" type="primary">mltG</name>
    <name evidence="2" type="ORF">A0U89_08930</name>
</gene>
<proteinExistence type="inferred from homology"/>
<evidence type="ECO:0000313" key="3">
    <source>
        <dbReference type="Proteomes" id="UP000179145"/>
    </source>
</evidence>
<dbReference type="RefSeq" id="WP_070402883.1">
    <property type="nucleotide sequence ID" value="NZ_BJVW01000001.1"/>
</dbReference>
<sequence>MRKLWLLFAVLVLALAVSVGGGWWLYERPGPLTAGRNQLVPRGGTLIVAHALGDAGILHTDTLDLWVFQAAVKLTRQEGPLRASEFAFPAHVSIHDVLTILRHAPPVEHRLTIPEGWTARRIAALLEETPTLSGLLPPLQEGNLLPQTVSFLLNTPRATIAARLEKMMDRTLASVWENRDPTVPLPDPHALLVLASIVERETGIPAERPEIARVFLNRLKLGMRLQSDPTTIYDLSQGWGELSRPLTHADLAETGPNNTYVIAGLPPQPICSPGRASLEAVAHPAPGDALYFVATGTGGHSFAASLSEHNKNVSAYRAARSGMIH</sequence>
<evidence type="ECO:0000256" key="1">
    <source>
        <dbReference type="HAMAP-Rule" id="MF_02065"/>
    </source>
</evidence>
<keyword evidence="1" id="KW-0812">Transmembrane</keyword>
<dbReference type="STRING" id="153496.A0U89_08930"/>
<name>A0A1D8UUB0_9PROT</name>
<dbReference type="GO" id="GO:0005886">
    <property type="term" value="C:plasma membrane"/>
    <property type="evidence" value="ECO:0007669"/>
    <property type="project" value="UniProtKB-UniRule"/>
</dbReference>
<keyword evidence="1 2" id="KW-0456">Lyase</keyword>
<dbReference type="InterPro" id="IPR003770">
    <property type="entry name" value="MLTG-like"/>
</dbReference>
<dbReference type="EC" id="4.2.2.29" evidence="1"/>
<dbReference type="HAMAP" id="MF_02065">
    <property type="entry name" value="MltG"/>
    <property type="match status" value="1"/>
</dbReference>
<dbReference type="KEGG" id="kba:A0U89_08930"/>
<dbReference type="PANTHER" id="PTHR30518:SF2">
    <property type="entry name" value="ENDOLYTIC MUREIN TRANSGLYCOSYLASE"/>
    <property type="match status" value="1"/>
</dbReference>
<dbReference type="Pfam" id="PF02618">
    <property type="entry name" value="YceG"/>
    <property type="match status" value="1"/>
</dbReference>
<keyword evidence="1" id="KW-0997">Cell inner membrane</keyword>
<accession>A0A1D8UUB0</accession>
<comment type="similarity">
    <text evidence="1">Belongs to the transglycosylase MltG family.</text>
</comment>
<protein>
    <recommendedName>
        <fullName evidence="1">Endolytic murein transglycosylase</fullName>
        <ecNumber evidence="1">4.2.2.29</ecNumber>
    </recommendedName>
    <alternativeName>
        <fullName evidence="1">Peptidoglycan lytic transglycosylase</fullName>
    </alternativeName>
    <alternativeName>
        <fullName evidence="1">Peptidoglycan polymerization terminase</fullName>
    </alternativeName>
</protein>
<dbReference type="OrthoDB" id="9814591at2"/>
<dbReference type="Proteomes" id="UP000179145">
    <property type="component" value="Chromosome"/>
</dbReference>
<dbReference type="GO" id="GO:0009252">
    <property type="term" value="P:peptidoglycan biosynthetic process"/>
    <property type="evidence" value="ECO:0007669"/>
    <property type="project" value="UniProtKB-UniRule"/>
</dbReference>
<organism evidence="2 3">
    <name type="scientific">Kozakia baliensis</name>
    <dbReference type="NCBI Taxonomy" id="153496"/>
    <lineage>
        <taxon>Bacteria</taxon>
        <taxon>Pseudomonadati</taxon>
        <taxon>Pseudomonadota</taxon>
        <taxon>Alphaproteobacteria</taxon>
        <taxon>Acetobacterales</taxon>
        <taxon>Acetobacteraceae</taxon>
        <taxon>Kozakia</taxon>
    </lineage>
</organism>
<dbReference type="EMBL" id="CP014674">
    <property type="protein sequence ID" value="AOX17234.1"/>
    <property type="molecule type" value="Genomic_DNA"/>
</dbReference>
<keyword evidence="3" id="KW-1185">Reference proteome</keyword>
<dbReference type="GO" id="GO:0071555">
    <property type="term" value="P:cell wall organization"/>
    <property type="evidence" value="ECO:0007669"/>
    <property type="project" value="UniProtKB-KW"/>
</dbReference>
<comment type="function">
    <text evidence="1">Functions as a peptidoglycan terminase that cleaves nascent peptidoglycan strands endolytically to terminate their elongation.</text>
</comment>
<comment type="catalytic activity">
    <reaction evidence="1">
        <text>a peptidoglycan chain = a peptidoglycan chain with N-acetyl-1,6-anhydromuramyl-[peptide] at the reducing end + a peptidoglycan chain with N-acetylglucosamine at the non-reducing end.</text>
        <dbReference type="EC" id="4.2.2.29"/>
    </reaction>
</comment>
<dbReference type="PANTHER" id="PTHR30518">
    <property type="entry name" value="ENDOLYTIC MUREIN TRANSGLYCOSYLASE"/>
    <property type="match status" value="1"/>
</dbReference>
<keyword evidence="1" id="KW-0472">Membrane</keyword>
<keyword evidence="1" id="KW-1003">Cell membrane</keyword>